<dbReference type="Pfam" id="PF11751">
    <property type="entry name" value="PorP_SprF"/>
    <property type="match status" value="1"/>
</dbReference>
<comment type="caution">
    <text evidence="4">The sequence shown here is derived from an EMBL/GenBank/DDBJ whole genome shotgun (WGS) entry which is preliminary data.</text>
</comment>
<evidence type="ECO:0000256" key="1">
    <source>
        <dbReference type="SAM" id="MobiDB-lite"/>
    </source>
</evidence>
<dbReference type="EMBL" id="BMEC01000013">
    <property type="protein sequence ID" value="GGC48242.1"/>
    <property type="molecule type" value="Genomic_DNA"/>
</dbReference>
<accession>A0ABQ1N007</accession>
<dbReference type="Pfam" id="PF05036">
    <property type="entry name" value="SPOR"/>
    <property type="match status" value="1"/>
</dbReference>
<evidence type="ECO:0000259" key="3">
    <source>
        <dbReference type="PROSITE" id="PS51724"/>
    </source>
</evidence>
<name>A0ABQ1N007_9BACT</name>
<dbReference type="PROSITE" id="PS51724">
    <property type="entry name" value="SPOR"/>
    <property type="match status" value="1"/>
</dbReference>
<sequence length="449" mass="50347">MKKNEMKRVFFTLLLCVTFVMAKAQLFPVPSQYFTSPYTINPAYAGLEGYTYIQLIHKQQWLGIEGAPALSNVGMQFPVSRKFNVGGNFFYDQNGLIKSMSGMLSANYVIPFSPVKRLSIGLSGGAFNTEYDLGNSANPDDPAIANFDGAYNPILSFGLVYHTPKFHVGVSLPSLLGNSILNPEIAEKPEETFYQHLNFTAGLKLGSANGLAFEPSAVYKMEEGVEDYMEFSGILNFSEAIYVGGAFRPDYGPTILFGFNAGPIRFGYAYEMAGEQVEQLGQGSHEVLLGFRIGKKKSYAVKEPPEPKPLPKKVEKPAPPKEKVEEPEVVKEIPPADTIKVEKPSPRIKSDPVPQKAEPKVEPQPEPEPKDYTYYVIIGAFNDLENALEYVKEMEDRGFKNVNQIYNAKSRLTYVYILRTKDIDEARSMRMVMRQTEGFDETWIYENEE</sequence>
<keyword evidence="2" id="KW-0732">Signal</keyword>
<proteinExistence type="predicted"/>
<organism evidence="4 5">
    <name type="scientific">Marivirga lumbricoides</name>
    <dbReference type="NCBI Taxonomy" id="1046115"/>
    <lineage>
        <taxon>Bacteria</taxon>
        <taxon>Pseudomonadati</taxon>
        <taxon>Bacteroidota</taxon>
        <taxon>Cytophagia</taxon>
        <taxon>Cytophagales</taxon>
        <taxon>Marivirgaceae</taxon>
        <taxon>Marivirga</taxon>
    </lineage>
</organism>
<protein>
    <recommendedName>
        <fullName evidence="3">SPOR domain-containing protein</fullName>
    </recommendedName>
</protein>
<keyword evidence="5" id="KW-1185">Reference proteome</keyword>
<dbReference type="InterPro" id="IPR019861">
    <property type="entry name" value="PorP/SprF_Bacteroidetes"/>
</dbReference>
<evidence type="ECO:0000313" key="4">
    <source>
        <dbReference type="EMBL" id="GGC48242.1"/>
    </source>
</evidence>
<dbReference type="NCBIfam" id="TIGR03519">
    <property type="entry name" value="T9SS_PorP_fam"/>
    <property type="match status" value="1"/>
</dbReference>
<feature type="region of interest" description="Disordered" evidence="1">
    <location>
        <begin position="302"/>
        <end position="368"/>
    </location>
</feature>
<feature type="domain" description="SPOR" evidence="3">
    <location>
        <begin position="368"/>
        <end position="446"/>
    </location>
</feature>
<dbReference type="Gene3D" id="3.30.70.1070">
    <property type="entry name" value="Sporulation related repeat"/>
    <property type="match status" value="1"/>
</dbReference>
<dbReference type="SUPFAM" id="SSF110997">
    <property type="entry name" value="Sporulation related repeat"/>
    <property type="match status" value="1"/>
</dbReference>
<dbReference type="InterPro" id="IPR036680">
    <property type="entry name" value="SPOR-like_sf"/>
</dbReference>
<gene>
    <name evidence="4" type="ORF">GCM10011506_37330</name>
</gene>
<evidence type="ECO:0000313" key="5">
    <source>
        <dbReference type="Proteomes" id="UP000636010"/>
    </source>
</evidence>
<dbReference type="InterPro" id="IPR007730">
    <property type="entry name" value="SPOR-like_dom"/>
</dbReference>
<dbReference type="Proteomes" id="UP000636010">
    <property type="component" value="Unassembled WGS sequence"/>
</dbReference>
<feature type="signal peptide" evidence="2">
    <location>
        <begin position="1"/>
        <end position="22"/>
    </location>
</feature>
<evidence type="ECO:0000256" key="2">
    <source>
        <dbReference type="SAM" id="SignalP"/>
    </source>
</evidence>
<feature type="compositionally biased region" description="Basic and acidic residues" evidence="1">
    <location>
        <begin position="339"/>
        <end position="350"/>
    </location>
</feature>
<feature type="chain" id="PRO_5047440028" description="SPOR domain-containing protein" evidence="2">
    <location>
        <begin position="23"/>
        <end position="449"/>
    </location>
</feature>
<feature type="compositionally biased region" description="Basic and acidic residues" evidence="1">
    <location>
        <begin position="357"/>
        <end position="368"/>
    </location>
</feature>
<feature type="compositionally biased region" description="Basic and acidic residues" evidence="1">
    <location>
        <begin position="312"/>
        <end position="331"/>
    </location>
</feature>
<reference evidence="5" key="1">
    <citation type="journal article" date="2019" name="Int. J. Syst. Evol. Microbiol.">
        <title>The Global Catalogue of Microorganisms (GCM) 10K type strain sequencing project: providing services to taxonomists for standard genome sequencing and annotation.</title>
        <authorList>
            <consortium name="The Broad Institute Genomics Platform"/>
            <consortium name="The Broad Institute Genome Sequencing Center for Infectious Disease"/>
            <person name="Wu L."/>
            <person name="Ma J."/>
        </authorList>
    </citation>
    <scope>NUCLEOTIDE SEQUENCE [LARGE SCALE GENOMIC DNA]</scope>
    <source>
        <strain evidence="5">CGMCC 1.10832</strain>
    </source>
</reference>